<gene>
    <name evidence="12" type="ORF">C8D82_10614</name>
</gene>
<dbReference type="GO" id="GO:0070475">
    <property type="term" value="P:rRNA base methylation"/>
    <property type="evidence" value="ECO:0007669"/>
    <property type="project" value="TreeGrafter"/>
</dbReference>
<keyword evidence="3 10" id="KW-0963">Cytoplasm</keyword>
<evidence type="ECO:0000256" key="9">
    <source>
        <dbReference type="ARBA" id="ARBA00047944"/>
    </source>
</evidence>
<organism evidence="12 13">
    <name type="scientific">Victivallis vadensis</name>
    <dbReference type="NCBI Taxonomy" id="172901"/>
    <lineage>
        <taxon>Bacteria</taxon>
        <taxon>Pseudomonadati</taxon>
        <taxon>Lentisphaerota</taxon>
        <taxon>Lentisphaeria</taxon>
        <taxon>Victivallales</taxon>
        <taxon>Victivallaceae</taxon>
        <taxon>Victivallis</taxon>
    </lineage>
</organism>
<dbReference type="SUPFAM" id="SSF75217">
    <property type="entry name" value="alpha/beta knot"/>
    <property type="match status" value="1"/>
</dbReference>
<evidence type="ECO:0000313" key="12">
    <source>
        <dbReference type="EMBL" id="PVY44497.1"/>
    </source>
</evidence>
<dbReference type="Proteomes" id="UP000245959">
    <property type="component" value="Unassembled WGS sequence"/>
</dbReference>
<dbReference type="InterPro" id="IPR006700">
    <property type="entry name" value="RsmE"/>
</dbReference>
<dbReference type="PIRSF" id="PIRSF015601">
    <property type="entry name" value="MTase_slr0722"/>
    <property type="match status" value="1"/>
</dbReference>
<name>A0A2U1B7J9_9BACT</name>
<evidence type="ECO:0000256" key="3">
    <source>
        <dbReference type="ARBA" id="ARBA00022490"/>
    </source>
</evidence>
<dbReference type="CDD" id="cd18084">
    <property type="entry name" value="RsmE-like"/>
    <property type="match status" value="1"/>
</dbReference>
<reference evidence="12 13" key="1">
    <citation type="submission" date="2018-04" db="EMBL/GenBank/DDBJ databases">
        <title>Genomic Encyclopedia of Type Strains, Phase IV (KMG-IV): sequencing the most valuable type-strain genomes for metagenomic binning, comparative biology and taxonomic classification.</title>
        <authorList>
            <person name="Goeker M."/>
        </authorList>
    </citation>
    <scope>NUCLEOTIDE SEQUENCE [LARGE SCALE GENOMIC DNA]</scope>
    <source>
        <strain evidence="12 13">DSM 14823</strain>
    </source>
</reference>
<keyword evidence="7 10" id="KW-0949">S-adenosyl-L-methionine</keyword>
<keyword evidence="6 10" id="KW-0808">Transferase</keyword>
<comment type="similarity">
    <text evidence="2 10">Belongs to the RNA methyltransferase RsmE family.</text>
</comment>
<evidence type="ECO:0000256" key="6">
    <source>
        <dbReference type="ARBA" id="ARBA00022679"/>
    </source>
</evidence>
<dbReference type="EMBL" id="QEKH01000006">
    <property type="protein sequence ID" value="PVY44497.1"/>
    <property type="molecule type" value="Genomic_DNA"/>
</dbReference>
<dbReference type="EC" id="2.1.1.193" evidence="10"/>
<dbReference type="GO" id="GO:0005737">
    <property type="term" value="C:cytoplasm"/>
    <property type="evidence" value="ECO:0007669"/>
    <property type="project" value="UniProtKB-SubCell"/>
</dbReference>
<sequence>MNLLLLDESDYIAPGLVRIAGRRHRQLLEVIKAEPGKFCKAGMLNGLTGTAELLEIGADAATLRPDLTVPPPEPSPVTLIAALPRPKTFQKVLHAAVTMGVKEFWFIACWKVDKSYWSSPNLETASLDETCRLALEQAGDTAMPRIEFRNRFKPFVEDELPGILAGRPAYAGHPAATEPIPVGSRGPAALVIGPEGGFTGYEIDLLARHGVTPVTLGRRTLRTEVAVPALLATLTAQPR</sequence>
<evidence type="ECO:0000256" key="4">
    <source>
        <dbReference type="ARBA" id="ARBA00022552"/>
    </source>
</evidence>
<evidence type="ECO:0000259" key="11">
    <source>
        <dbReference type="Pfam" id="PF04452"/>
    </source>
</evidence>
<evidence type="ECO:0000256" key="1">
    <source>
        <dbReference type="ARBA" id="ARBA00004496"/>
    </source>
</evidence>
<dbReference type="AlphaFoldDB" id="A0A2U1B7J9"/>
<evidence type="ECO:0000313" key="13">
    <source>
        <dbReference type="Proteomes" id="UP000245959"/>
    </source>
</evidence>
<evidence type="ECO:0000256" key="8">
    <source>
        <dbReference type="ARBA" id="ARBA00025699"/>
    </source>
</evidence>
<keyword evidence="5 10" id="KW-0489">Methyltransferase</keyword>
<comment type="caution">
    <text evidence="12">The sequence shown here is derived from an EMBL/GenBank/DDBJ whole genome shotgun (WGS) entry which is preliminary data.</text>
</comment>
<comment type="catalytic activity">
    <reaction evidence="9 10">
        <text>uridine(1498) in 16S rRNA + S-adenosyl-L-methionine = N(3)-methyluridine(1498) in 16S rRNA + S-adenosyl-L-homocysteine + H(+)</text>
        <dbReference type="Rhea" id="RHEA:42920"/>
        <dbReference type="Rhea" id="RHEA-COMP:10283"/>
        <dbReference type="Rhea" id="RHEA-COMP:10284"/>
        <dbReference type="ChEBI" id="CHEBI:15378"/>
        <dbReference type="ChEBI" id="CHEBI:57856"/>
        <dbReference type="ChEBI" id="CHEBI:59789"/>
        <dbReference type="ChEBI" id="CHEBI:65315"/>
        <dbReference type="ChEBI" id="CHEBI:74502"/>
        <dbReference type="EC" id="2.1.1.193"/>
    </reaction>
</comment>
<evidence type="ECO:0000256" key="10">
    <source>
        <dbReference type="PIRNR" id="PIRNR015601"/>
    </source>
</evidence>
<evidence type="ECO:0000256" key="2">
    <source>
        <dbReference type="ARBA" id="ARBA00005528"/>
    </source>
</evidence>
<dbReference type="PANTHER" id="PTHR30027">
    <property type="entry name" value="RIBOSOMAL RNA SMALL SUBUNIT METHYLTRANSFERASE E"/>
    <property type="match status" value="1"/>
</dbReference>
<dbReference type="NCBIfam" id="NF008700">
    <property type="entry name" value="PRK11713.5-4"/>
    <property type="match status" value="1"/>
</dbReference>
<evidence type="ECO:0000256" key="7">
    <source>
        <dbReference type="ARBA" id="ARBA00022691"/>
    </source>
</evidence>
<dbReference type="RefSeq" id="WP_116883132.1">
    <property type="nucleotide sequence ID" value="NZ_QEKH01000006.1"/>
</dbReference>
<comment type="subcellular location">
    <subcellularLocation>
        <location evidence="1 10">Cytoplasm</location>
    </subcellularLocation>
</comment>
<dbReference type="Pfam" id="PF04452">
    <property type="entry name" value="Methyltrans_RNA"/>
    <property type="match status" value="1"/>
</dbReference>
<dbReference type="GO" id="GO:0070042">
    <property type="term" value="F:rRNA (uridine-N3-)-methyltransferase activity"/>
    <property type="evidence" value="ECO:0007669"/>
    <property type="project" value="TreeGrafter"/>
</dbReference>
<dbReference type="InterPro" id="IPR029026">
    <property type="entry name" value="tRNA_m1G_MTases_N"/>
</dbReference>
<evidence type="ECO:0000256" key="5">
    <source>
        <dbReference type="ARBA" id="ARBA00022603"/>
    </source>
</evidence>
<keyword evidence="4 10" id="KW-0698">rRNA processing</keyword>
<keyword evidence="13" id="KW-1185">Reference proteome</keyword>
<feature type="domain" description="Ribosomal RNA small subunit methyltransferase E methyltransferase" evidence="11">
    <location>
        <begin position="72"/>
        <end position="234"/>
    </location>
</feature>
<dbReference type="NCBIfam" id="TIGR00046">
    <property type="entry name" value="RsmE family RNA methyltransferase"/>
    <property type="match status" value="1"/>
</dbReference>
<protein>
    <recommendedName>
        <fullName evidence="10">Ribosomal RNA small subunit methyltransferase E</fullName>
        <ecNumber evidence="10">2.1.1.193</ecNumber>
    </recommendedName>
</protein>
<proteinExistence type="inferred from homology"/>
<dbReference type="GeneID" id="78294451"/>
<dbReference type="InterPro" id="IPR029028">
    <property type="entry name" value="Alpha/beta_knot_MTases"/>
</dbReference>
<dbReference type="Gene3D" id="3.40.1280.10">
    <property type="match status" value="1"/>
</dbReference>
<dbReference type="InterPro" id="IPR046886">
    <property type="entry name" value="RsmE_MTase_dom"/>
</dbReference>
<dbReference type="PANTHER" id="PTHR30027:SF3">
    <property type="entry name" value="16S RRNA (URACIL(1498)-N(3))-METHYLTRANSFERASE"/>
    <property type="match status" value="1"/>
</dbReference>
<comment type="function">
    <text evidence="8 10">Specifically methylates the N3 position of the uracil ring of uridine 1498 (m3U1498) in 16S rRNA. Acts on the fully assembled 30S ribosomal subunit.</text>
</comment>
<accession>A0A2U1B7J9</accession>